<protein>
    <submittedName>
        <fullName evidence="9">Bifunctional copper resistance protein CopD/cytochrome c oxidase assembly protein</fullName>
    </submittedName>
</protein>
<dbReference type="InterPro" id="IPR008457">
    <property type="entry name" value="Cu-R_CopD_dom"/>
</dbReference>
<evidence type="ECO:0000256" key="5">
    <source>
        <dbReference type="ARBA" id="ARBA00023136"/>
    </source>
</evidence>
<dbReference type="PANTHER" id="PTHR34820:SF4">
    <property type="entry name" value="INNER MEMBRANE PROTEIN YEBZ"/>
    <property type="match status" value="1"/>
</dbReference>
<evidence type="ECO:0000256" key="4">
    <source>
        <dbReference type="ARBA" id="ARBA00022989"/>
    </source>
</evidence>
<dbReference type="InterPro" id="IPR019108">
    <property type="entry name" value="Caa3_assmbl_CtaG-rel"/>
</dbReference>
<evidence type="ECO:0000259" key="8">
    <source>
        <dbReference type="Pfam" id="PF05425"/>
    </source>
</evidence>
<feature type="transmembrane region" description="Helical" evidence="7">
    <location>
        <begin position="236"/>
        <end position="262"/>
    </location>
</feature>
<dbReference type="PANTHER" id="PTHR34820">
    <property type="entry name" value="INNER MEMBRANE PROTEIN YEBZ"/>
    <property type="match status" value="1"/>
</dbReference>
<accession>A0ABX1BCU0</accession>
<feature type="transmembrane region" description="Helical" evidence="7">
    <location>
        <begin position="108"/>
        <end position="130"/>
    </location>
</feature>
<dbReference type="Proteomes" id="UP000696294">
    <property type="component" value="Unassembled WGS sequence"/>
</dbReference>
<feature type="domain" description="Copper resistance protein D" evidence="8">
    <location>
        <begin position="236"/>
        <end position="333"/>
    </location>
</feature>
<feature type="transmembrane region" description="Helical" evidence="7">
    <location>
        <begin position="538"/>
        <end position="563"/>
    </location>
</feature>
<organism evidence="9 10">
    <name type="scientific">Nonomuraea composti</name>
    <dbReference type="NCBI Taxonomy" id="2720023"/>
    <lineage>
        <taxon>Bacteria</taxon>
        <taxon>Bacillati</taxon>
        <taxon>Actinomycetota</taxon>
        <taxon>Actinomycetes</taxon>
        <taxon>Streptosporangiales</taxon>
        <taxon>Streptosporangiaceae</taxon>
        <taxon>Nonomuraea</taxon>
    </lineage>
</organism>
<feature type="transmembrane region" description="Helical" evidence="7">
    <location>
        <begin position="150"/>
        <end position="168"/>
    </location>
</feature>
<feature type="compositionally biased region" description="Basic and acidic residues" evidence="6">
    <location>
        <begin position="603"/>
        <end position="615"/>
    </location>
</feature>
<dbReference type="RefSeq" id="WP_168017320.1">
    <property type="nucleotide sequence ID" value="NZ_JAATEP010000040.1"/>
</dbReference>
<feature type="compositionally biased region" description="Basic and acidic residues" evidence="6">
    <location>
        <begin position="637"/>
        <end position="646"/>
    </location>
</feature>
<comment type="caution">
    <text evidence="9">The sequence shown here is derived from an EMBL/GenBank/DDBJ whole genome shotgun (WGS) entry which is preliminary data.</text>
</comment>
<sequence>MHETGPAPSRITWPTLRDGRGRRIYAGAALIAAGLVLLTAALAARAEPGIAGLPDAGPLTAWGLPLVRFCSDACAVATVGTLLAAAVLAPPGTPERAACARAAGRWALGWAVTIVLSYLFTVSEVIAVPVPDLLAAPALLGSGLSILQARVLPLVLAVVVAVAVAARVPRLPKLVPLVLAVFGTLPVTYVGHAASATDHDIALSALMTHLVTVSLWVGGLGAVLAHFRRSTALPVVLARFSTLALCCFAGVAVSGVAAAWVRLNAPSDLWRSEYGWLLLAKTAALGVLALFGRAHRRRTVARAADRSVRVVFTRLAAGELIVMGAAMALAVALSRTPPPAPGGGHDGLLEYDLAPFRFTGLLTEIRPDPMILLLLALALAGYLAGVRRAGAWPPARTVAWCAGLALLGVVLLGGVGAYARAMLSTQALQLTVLAVIAPMLLCRGAPLTLAARAATRPPQDGALGARLPIRRPALLAVLPVAYMIAFPLLYRTGWLPWALFQHVPHLLTATLFLTGGLVVSWMLAGADPLPRPLSRTGRAVLLGSVVMVQLAVSAFLLLGPPVAPDWFLVVAPPGAPDPLTDQRLAGAVHLLAAASLVLLARPSDERDPVRPEAPHDAPAAQHSHDRGEAGAGRQRHAGGDRPRDHG</sequence>
<comment type="subcellular location">
    <subcellularLocation>
        <location evidence="1">Cell membrane</location>
        <topology evidence="1">Multi-pass membrane protein</topology>
    </subcellularLocation>
</comment>
<keyword evidence="2" id="KW-1003">Cell membrane</keyword>
<keyword evidence="5 7" id="KW-0472">Membrane</keyword>
<keyword evidence="4 7" id="KW-1133">Transmembrane helix</keyword>
<feature type="transmembrane region" description="Helical" evidence="7">
    <location>
        <begin position="175"/>
        <end position="195"/>
    </location>
</feature>
<dbReference type="InterPro" id="IPR032694">
    <property type="entry name" value="CopC/D"/>
</dbReference>
<evidence type="ECO:0000256" key="1">
    <source>
        <dbReference type="ARBA" id="ARBA00004651"/>
    </source>
</evidence>
<feature type="transmembrane region" description="Helical" evidence="7">
    <location>
        <begin position="369"/>
        <end position="386"/>
    </location>
</feature>
<evidence type="ECO:0000313" key="10">
    <source>
        <dbReference type="Proteomes" id="UP000696294"/>
    </source>
</evidence>
<feature type="region of interest" description="Disordered" evidence="6">
    <location>
        <begin position="603"/>
        <end position="646"/>
    </location>
</feature>
<gene>
    <name evidence="9" type="ORF">HCN51_40290</name>
</gene>
<feature type="transmembrane region" description="Helical" evidence="7">
    <location>
        <begin position="427"/>
        <end position="451"/>
    </location>
</feature>
<feature type="transmembrane region" description="Helical" evidence="7">
    <location>
        <begin position="311"/>
        <end position="333"/>
    </location>
</feature>
<dbReference type="EMBL" id="JAATEP010000040">
    <property type="protein sequence ID" value="NJP95604.1"/>
    <property type="molecule type" value="Genomic_DNA"/>
</dbReference>
<keyword evidence="10" id="KW-1185">Reference proteome</keyword>
<evidence type="ECO:0000256" key="2">
    <source>
        <dbReference type="ARBA" id="ARBA00022475"/>
    </source>
</evidence>
<name>A0ABX1BCU0_9ACTN</name>
<reference evidence="9 10" key="1">
    <citation type="submission" date="2020-03" db="EMBL/GenBank/DDBJ databases">
        <title>WGS of actinomycetes isolated from Thailand.</title>
        <authorList>
            <person name="Thawai C."/>
        </authorList>
    </citation>
    <scope>NUCLEOTIDE SEQUENCE [LARGE SCALE GENOMIC DNA]</scope>
    <source>
        <strain evidence="9 10">FMUSA5-5</strain>
    </source>
</reference>
<keyword evidence="3 7" id="KW-0812">Transmembrane</keyword>
<feature type="transmembrane region" description="Helical" evidence="7">
    <location>
        <begin position="274"/>
        <end position="291"/>
    </location>
</feature>
<evidence type="ECO:0000256" key="6">
    <source>
        <dbReference type="SAM" id="MobiDB-lite"/>
    </source>
</evidence>
<feature type="transmembrane region" description="Helical" evidence="7">
    <location>
        <begin position="398"/>
        <end position="421"/>
    </location>
</feature>
<dbReference type="Pfam" id="PF09678">
    <property type="entry name" value="Caa3_CtaG"/>
    <property type="match status" value="1"/>
</dbReference>
<feature type="transmembrane region" description="Helical" evidence="7">
    <location>
        <begin position="502"/>
        <end position="526"/>
    </location>
</feature>
<feature type="transmembrane region" description="Helical" evidence="7">
    <location>
        <begin position="472"/>
        <end position="490"/>
    </location>
</feature>
<evidence type="ECO:0000313" key="9">
    <source>
        <dbReference type="EMBL" id="NJP95604.1"/>
    </source>
</evidence>
<feature type="transmembrane region" description="Helical" evidence="7">
    <location>
        <begin position="24"/>
        <end position="46"/>
    </location>
</feature>
<feature type="transmembrane region" description="Helical" evidence="7">
    <location>
        <begin position="201"/>
        <end position="224"/>
    </location>
</feature>
<proteinExistence type="predicted"/>
<evidence type="ECO:0000256" key="3">
    <source>
        <dbReference type="ARBA" id="ARBA00022692"/>
    </source>
</evidence>
<dbReference type="Pfam" id="PF05425">
    <property type="entry name" value="CopD"/>
    <property type="match status" value="1"/>
</dbReference>
<evidence type="ECO:0000256" key="7">
    <source>
        <dbReference type="SAM" id="Phobius"/>
    </source>
</evidence>
<feature type="transmembrane region" description="Helical" evidence="7">
    <location>
        <begin position="66"/>
        <end position="88"/>
    </location>
</feature>